<dbReference type="AlphaFoldDB" id="A0A6A3P4X1"/>
<accession>A0A6A3P4X1</accession>
<evidence type="ECO:0000256" key="1">
    <source>
        <dbReference type="SAM" id="MobiDB-lite"/>
    </source>
</evidence>
<dbReference type="Pfam" id="PF09725">
    <property type="entry name" value="Fra10Ac1"/>
    <property type="match status" value="1"/>
</dbReference>
<feature type="compositionally biased region" description="Acidic residues" evidence="1">
    <location>
        <begin position="298"/>
        <end position="310"/>
    </location>
</feature>
<feature type="compositionally biased region" description="Basic residues" evidence="1">
    <location>
        <begin position="276"/>
        <end position="285"/>
    </location>
</feature>
<name>A0A6A3P4X1_9STRA</name>
<feature type="region of interest" description="Disordered" evidence="1">
    <location>
        <begin position="1"/>
        <end position="41"/>
    </location>
</feature>
<reference evidence="2 3" key="1">
    <citation type="submission" date="2018-09" db="EMBL/GenBank/DDBJ databases">
        <title>Genomic investigation of the strawberry pathogen Phytophthora fragariae indicates pathogenicity is determined by transcriptional variation in three key races.</title>
        <authorList>
            <person name="Adams T.M."/>
            <person name="Armitage A.D."/>
            <person name="Sobczyk M.K."/>
            <person name="Bates H.J."/>
            <person name="Dunwell J.M."/>
            <person name="Nellist C.F."/>
            <person name="Harrison R.J."/>
        </authorList>
    </citation>
    <scope>NUCLEOTIDE SEQUENCE [LARGE SCALE GENOMIC DNA]</scope>
    <source>
        <strain evidence="2 3">SCRP249</strain>
    </source>
</reference>
<gene>
    <name evidence="2" type="ORF">PR001_g2638</name>
</gene>
<feature type="compositionally biased region" description="Acidic residues" evidence="1">
    <location>
        <begin position="12"/>
        <end position="41"/>
    </location>
</feature>
<protein>
    <recommendedName>
        <fullName evidence="4">Protein FRA10AC1</fullName>
    </recommendedName>
</protein>
<feature type="compositionally biased region" description="Low complexity" evidence="1">
    <location>
        <begin position="287"/>
        <end position="297"/>
    </location>
</feature>
<dbReference type="EMBL" id="QXFV01000091">
    <property type="protein sequence ID" value="KAE9050183.1"/>
    <property type="molecule type" value="Genomic_DNA"/>
</dbReference>
<feature type="compositionally biased region" description="Basic and acidic residues" evidence="1">
    <location>
        <begin position="332"/>
        <end position="349"/>
    </location>
</feature>
<evidence type="ECO:0000313" key="2">
    <source>
        <dbReference type="EMBL" id="KAE9050183.1"/>
    </source>
</evidence>
<sequence length="349" mass="39701">MVDRHVLSSAEPSEEEEEEEEEEEVVSSDAADDEDDEDVDDVDVVVDVEGDVVVREETVEDEGPPLGIMADGRTPCLMTPPPPRRVANSHARKSMLERHQELMRLYAASTRRSNSISSEASSIAARNDRGVSQTDLAVLKQQFQFIRDDEADAEHGETDWQVRMSVRYYRQLFREYALADLSRYKEGKVGLRWRTEMEVVKGKGQFSCGNKHCDERAGLHSYELLFAYVEHGQRKRCLVKVRACRACAEKLFYNKLMEVRRKQERKRRRTETSGKQKAKRRRRSVSRSEAASSSGSEENAEEKDSEDESGEDIHTLCAKISAEQKAAYPVDTDAKARSSGERGFDELLP</sequence>
<dbReference type="Proteomes" id="UP000429607">
    <property type="component" value="Unassembled WGS sequence"/>
</dbReference>
<proteinExistence type="predicted"/>
<dbReference type="PANTHER" id="PTHR11567">
    <property type="entry name" value="ACID PHOSPHATASE-RELATED"/>
    <property type="match status" value="1"/>
</dbReference>
<evidence type="ECO:0008006" key="4">
    <source>
        <dbReference type="Google" id="ProtNLM"/>
    </source>
</evidence>
<feature type="region of interest" description="Disordered" evidence="1">
    <location>
        <begin position="262"/>
        <end position="349"/>
    </location>
</feature>
<dbReference type="InterPro" id="IPR050645">
    <property type="entry name" value="Histidine_acid_phosphatase"/>
</dbReference>
<comment type="caution">
    <text evidence="2">The sequence shown here is derived from an EMBL/GenBank/DDBJ whole genome shotgun (WGS) entry which is preliminary data.</text>
</comment>
<evidence type="ECO:0000313" key="3">
    <source>
        <dbReference type="Proteomes" id="UP000429607"/>
    </source>
</evidence>
<dbReference type="PANTHER" id="PTHR11567:SF25">
    <property type="entry name" value="PROTEIN FRA10AC1"/>
    <property type="match status" value="1"/>
</dbReference>
<dbReference type="GO" id="GO:0016791">
    <property type="term" value="F:phosphatase activity"/>
    <property type="evidence" value="ECO:0007669"/>
    <property type="project" value="TreeGrafter"/>
</dbReference>
<organism evidence="2 3">
    <name type="scientific">Phytophthora rubi</name>
    <dbReference type="NCBI Taxonomy" id="129364"/>
    <lineage>
        <taxon>Eukaryota</taxon>
        <taxon>Sar</taxon>
        <taxon>Stramenopiles</taxon>
        <taxon>Oomycota</taxon>
        <taxon>Peronosporomycetes</taxon>
        <taxon>Peronosporales</taxon>
        <taxon>Peronosporaceae</taxon>
        <taxon>Phytophthora</taxon>
    </lineage>
</organism>
<dbReference type="InterPro" id="IPR019129">
    <property type="entry name" value="Folate-sensitive_fs_Fra10Ac1"/>
</dbReference>